<gene>
    <name evidence="2" type="ORF">DPMN_085790</name>
</gene>
<reference evidence="2" key="1">
    <citation type="journal article" date="2019" name="bioRxiv">
        <title>The Genome of the Zebra Mussel, Dreissena polymorpha: A Resource for Invasive Species Research.</title>
        <authorList>
            <person name="McCartney M.A."/>
            <person name="Auch B."/>
            <person name="Kono T."/>
            <person name="Mallez S."/>
            <person name="Zhang Y."/>
            <person name="Obille A."/>
            <person name="Becker A."/>
            <person name="Abrahante J.E."/>
            <person name="Garbe J."/>
            <person name="Badalamenti J.P."/>
            <person name="Herman A."/>
            <person name="Mangelson H."/>
            <person name="Liachko I."/>
            <person name="Sullivan S."/>
            <person name="Sone E.D."/>
            <person name="Koren S."/>
            <person name="Silverstein K.A.T."/>
            <person name="Beckman K.B."/>
            <person name="Gohl D.M."/>
        </authorList>
    </citation>
    <scope>NUCLEOTIDE SEQUENCE</scope>
    <source>
        <strain evidence="2">Duluth1</strain>
        <tissue evidence="2">Whole animal</tissue>
    </source>
</reference>
<proteinExistence type="predicted"/>
<dbReference type="AlphaFoldDB" id="A0A9D4BD59"/>
<sequence>MKRRGRVVRNIWVRDWISRGLQLGFYDLMVELSNEDPKAFQNSMRMPPAMYDEIVKRMTPALTKETSFFRFSTLIFGLYLPGSNLLLLTFLASHPEVAVGLQLL</sequence>
<evidence type="ECO:0000313" key="3">
    <source>
        <dbReference type="Proteomes" id="UP000828390"/>
    </source>
</evidence>
<keyword evidence="1" id="KW-1133">Transmembrane helix</keyword>
<evidence type="ECO:0000256" key="1">
    <source>
        <dbReference type="SAM" id="Phobius"/>
    </source>
</evidence>
<reference evidence="2" key="2">
    <citation type="submission" date="2020-11" db="EMBL/GenBank/DDBJ databases">
        <authorList>
            <person name="McCartney M.A."/>
            <person name="Auch B."/>
            <person name="Kono T."/>
            <person name="Mallez S."/>
            <person name="Becker A."/>
            <person name="Gohl D.M."/>
            <person name="Silverstein K.A.T."/>
            <person name="Koren S."/>
            <person name="Bechman K.B."/>
            <person name="Herman A."/>
            <person name="Abrahante J.E."/>
            <person name="Garbe J."/>
        </authorList>
    </citation>
    <scope>NUCLEOTIDE SEQUENCE</scope>
    <source>
        <strain evidence="2">Duluth1</strain>
        <tissue evidence="2">Whole animal</tissue>
    </source>
</reference>
<feature type="transmembrane region" description="Helical" evidence="1">
    <location>
        <begin position="68"/>
        <end position="92"/>
    </location>
</feature>
<dbReference type="EMBL" id="JAIWYP010000016">
    <property type="protein sequence ID" value="KAH3698271.1"/>
    <property type="molecule type" value="Genomic_DNA"/>
</dbReference>
<comment type="caution">
    <text evidence="2">The sequence shown here is derived from an EMBL/GenBank/DDBJ whole genome shotgun (WGS) entry which is preliminary data.</text>
</comment>
<dbReference type="Proteomes" id="UP000828390">
    <property type="component" value="Unassembled WGS sequence"/>
</dbReference>
<evidence type="ECO:0000313" key="2">
    <source>
        <dbReference type="EMBL" id="KAH3698271.1"/>
    </source>
</evidence>
<keyword evidence="1" id="KW-0812">Transmembrane</keyword>
<keyword evidence="3" id="KW-1185">Reference proteome</keyword>
<keyword evidence="1" id="KW-0472">Membrane</keyword>
<protein>
    <submittedName>
        <fullName evidence="2">Uncharacterized protein</fullName>
    </submittedName>
</protein>
<organism evidence="2 3">
    <name type="scientific">Dreissena polymorpha</name>
    <name type="common">Zebra mussel</name>
    <name type="synonym">Mytilus polymorpha</name>
    <dbReference type="NCBI Taxonomy" id="45954"/>
    <lineage>
        <taxon>Eukaryota</taxon>
        <taxon>Metazoa</taxon>
        <taxon>Spiralia</taxon>
        <taxon>Lophotrochozoa</taxon>
        <taxon>Mollusca</taxon>
        <taxon>Bivalvia</taxon>
        <taxon>Autobranchia</taxon>
        <taxon>Heteroconchia</taxon>
        <taxon>Euheterodonta</taxon>
        <taxon>Imparidentia</taxon>
        <taxon>Neoheterodontei</taxon>
        <taxon>Myida</taxon>
        <taxon>Dreissenoidea</taxon>
        <taxon>Dreissenidae</taxon>
        <taxon>Dreissena</taxon>
    </lineage>
</organism>
<name>A0A9D4BD59_DREPO</name>
<accession>A0A9D4BD59</accession>